<dbReference type="AlphaFoldDB" id="A0A9X3LLI6"/>
<comment type="caution">
    <text evidence="4">The sequence shown here is derived from an EMBL/GenBank/DDBJ whole genome shotgun (WGS) entry which is preliminary data.</text>
</comment>
<name>A0A9X3LLI6_9CORY</name>
<dbReference type="RefSeq" id="WP_269944737.1">
    <property type="nucleotide sequence ID" value="NZ_JAKMUT010000007.1"/>
</dbReference>
<evidence type="ECO:0000313" key="4">
    <source>
        <dbReference type="EMBL" id="MCZ9290207.1"/>
    </source>
</evidence>
<dbReference type="Pfam" id="PF12089">
    <property type="entry name" value="DUF3566"/>
    <property type="match status" value="1"/>
</dbReference>
<keyword evidence="2" id="KW-0812">Transmembrane</keyword>
<feature type="compositionally biased region" description="Low complexity" evidence="1">
    <location>
        <begin position="10"/>
        <end position="40"/>
    </location>
</feature>
<feature type="compositionally biased region" description="Basic and acidic residues" evidence="1">
    <location>
        <begin position="41"/>
        <end position="54"/>
    </location>
</feature>
<keyword evidence="5" id="KW-1185">Reference proteome</keyword>
<evidence type="ECO:0000256" key="1">
    <source>
        <dbReference type="SAM" id="MobiDB-lite"/>
    </source>
</evidence>
<sequence length="228" mass="23681">MTHKTPPPNAKNAKNAQAKSAKNAANAQNAKAKNAKNAKATADKAKNAPAEKAKAPVQDQAAVKNQATSKAGDKAAAETGQKATANADQKGPETNAATQPAQPDNKPSKPNKPGNPAKRGVQRTITYIEPISALKMALIFNLALFAVWFVAMALIYIVLGAAGTWDRLDSLIGDLTDSSGMSAGMYFGGVVAIGLFEVVLFTLLAPVAALIYNASSSILGGLRIQLDR</sequence>
<feature type="transmembrane region" description="Helical" evidence="2">
    <location>
        <begin position="138"/>
        <end position="165"/>
    </location>
</feature>
<feature type="domain" description="DUF3566" evidence="3">
    <location>
        <begin position="119"/>
        <end position="226"/>
    </location>
</feature>
<evidence type="ECO:0000313" key="5">
    <source>
        <dbReference type="Proteomes" id="UP001146469"/>
    </source>
</evidence>
<evidence type="ECO:0000256" key="2">
    <source>
        <dbReference type="SAM" id="Phobius"/>
    </source>
</evidence>
<evidence type="ECO:0000259" key="3">
    <source>
        <dbReference type="Pfam" id="PF12089"/>
    </source>
</evidence>
<dbReference type="InterPro" id="IPR021949">
    <property type="entry name" value="DUF3566_TM"/>
</dbReference>
<feature type="transmembrane region" description="Helical" evidence="2">
    <location>
        <begin position="185"/>
        <end position="212"/>
    </location>
</feature>
<keyword evidence="2" id="KW-0472">Membrane</keyword>
<proteinExistence type="predicted"/>
<keyword evidence="2" id="KW-1133">Transmembrane helix</keyword>
<gene>
    <name evidence="4" type="ORF">L8V00_08325</name>
</gene>
<organism evidence="4 5">
    <name type="scientific">Corynebacterium evansiae</name>
    <dbReference type="NCBI Taxonomy" id="2913499"/>
    <lineage>
        <taxon>Bacteria</taxon>
        <taxon>Bacillati</taxon>
        <taxon>Actinomycetota</taxon>
        <taxon>Actinomycetes</taxon>
        <taxon>Mycobacteriales</taxon>
        <taxon>Corynebacteriaceae</taxon>
        <taxon>Corynebacterium</taxon>
    </lineage>
</organism>
<dbReference type="Proteomes" id="UP001146469">
    <property type="component" value="Unassembled WGS sequence"/>
</dbReference>
<dbReference type="EMBL" id="JAKMUT010000007">
    <property type="protein sequence ID" value="MCZ9290207.1"/>
    <property type="molecule type" value="Genomic_DNA"/>
</dbReference>
<feature type="region of interest" description="Disordered" evidence="1">
    <location>
        <begin position="1"/>
        <end position="121"/>
    </location>
</feature>
<reference evidence="4" key="1">
    <citation type="submission" date="2022-02" db="EMBL/GenBank/DDBJ databases">
        <title>Corynebacterium sp. from urogenital microbiome.</title>
        <authorList>
            <person name="Cappelli E.A."/>
            <person name="Ribeiro T.G."/>
            <person name="Peixe L."/>
        </authorList>
    </citation>
    <scope>NUCLEOTIDE SEQUENCE</scope>
    <source>
        <strain evidence="4">C8Ua_174</strain>
    </source>
</reference>
<protein>
    <submittedName>
        <fullName evidence="4">DUF3566 domain-containing protein</fullName>
    </submittedName>
</protein>
<accession>A0A9X3LLI6</accession>